<dbReference type="InterPro" id="IPR000904">
    <property type="entry name" value="Sec7_dom"/>
</dbReference>
<accession>A0ABR2KDQ1</accession>
<feature type="compositionally biased region" description="Polar residues" evidence="1">
    <location>
        <begin position="342"/>
        <end position="353"/>
    </location>
</feature>
<dbReference type="CDD" id="cd00821">
    <property type="entry name" value="PH"/>
    <property type="match status" value="1"/>
</dbReference>
<dbReference type="InterPro" id="IPR035999">
    <property type="entry name" value="Sec7_dom_sf"/>
</dbReference>
<keyword evidence="5" id="KW-1185">Reference proteome</keyword>
<name>A0ABR2KDQ1_9EUKA</name>
<dbReference type="PANTHER" id="PTHR10663:SF395">
    <property type="entry name" value="SEC7 DOMAIN CONTAINING PROTEIN"/>
    <property type="match status" value="1"/>
</dbReference>
<dbReference type="EMBL" id="JAPFFF010000005">
    <property type="protein sequence ID" value="KAK8889018.1"/>
    <property type="molecule type" value="Genomic_DNA"/>
</dbReference>
<feature type="domain" description="SEC7" evidence="3">
    <location>
        <begin position="12"/>
        <end position="197"/>
    </location>
</feature>
<dbReference type="PROSITE" id="PS50003">
    <property type="entry name" value="PH_DOMAIN"/>
    <property type="match status" value="1"/>
</dbReference>
<protein>
    <recommendedName>
        <fullName evidence="6">Cytohesin-1</fullName>
    </recommendedName>
</protein>
<dbReference type="SMART" id="SM00222">
    <property type="entry name" value="Sec7"/>
    <property type="match status" value="1"/>
</dbReference>
<sequence>MFLSSSISVPPSIEDEAQKEDTLLNAVFAFNAKPSEGIHELCLVHSVDETPENIAHILREENGLLGPKIASYLSSNIPMMYAYFDTFDMHNKSFIESMRMAFSDSSITVQGEGEFVDKVVSVFSEVYCQQNPNKFQPADAAYKLAYALILLNSDLHNPNLKIHMTCQQFVSNTRGVVNEETISDNELADIYKQIKSQPFTVRDKNDDFLALSDPRLKGILLKKNDRWSSKWTSRFFVLANSCLFYFDDNKPENKDKPLGMIQLIAVDVFNNPKNSKRFYIEVKDNNTEIQYVKYKSSGPILVRGVKKIEFEAPSEKARDKWLYRIAKSLICSLFAPGDPRKSNMSMGTEQSEISEVMISSDERGEAPSLLS</sequence>
<dbReference type="CDD" id="cd00171">
    <property type="entry name" value="Sec7"/>
    <property type="match status" value="1"/>
</dbReference>
<dbReference type="PROSITE" id="PS50190">
    <property type="entry name" value="SEC7"/>
    <property type="match status" value="1"/>
</dbReference>
<dbReference type="InterPro" id="IPR023394">
    <property type="entry name" value="Sec7_C_sf"/>
</dbReference>
<gene>
    <name evidence="4" type="ORF">M9Y10_033760</name>
</gene>
<evidence type="ECO:0000256" key="1">
    <source>
        <dbReference type="SAM" id="MobiDB-lite"/>
    </source>
</evidence>
<dbReference type="SUPFAM" id="SSF48425">
    <property type="entry name" value="Sec7 domain"/>
    <property type="match status" value="1"/>
</dbReference>
<dbReference type="SMART" id="SM00233">
    <property type="entry name" value="PH"/>
    <property type="match status" value="1"/>
</dbReference>
<proteinExistence type="predicted"/>
<dbReference type="Pfam" id="PF00169">
    <property type="entry name" value="PH"/>
    <property type="match status" value="1"/>
</dbReference>
<dbReference type="PANTHER" id="PTHR10663">
    <property type="entry name" value="GUANYL-NUCLEOTIDE EXCHANGE FACTOR"/>
    <property type="match status" value="1"/>
</dbReference>
<evidence type="ECO:0000313" key="5">
    <source>
        <dbReference type="Proteomes" id="UP001470230"/>
    </source>
</evidence>
<comment type="caution">
    <text evidence="4">The sequence shown here is derived from an EMBL/GenBank/DDBJ whole genome shotgun (WGS) entry which is preliminary data.</text>
</comment>
<evidence type="ECO:0000313" key="4">
    <source>
        <dbReference type="EMBL" id="KAK8889018.1"/>
    </source>
</evidence>
<organism evidence="4 5">
    <name type="scientific">Tritrichomonas musculus</name>
    <dbReference type="NCBI Taxonomy" id="1915356"/>
    <lineage>
        <taxon>Eukaryota</taxon>
        <taxon>Metamonada</taxon>
        <taxon>Parabasalia</taxon>
        <taxon>Tritrichomonadida</taxon>
        <taxon>Tritrichomonadidae</taxon>
        <taxon>Tritrichomonas</taxon>
    </lineage>
</organism>
<evidence type="ECO:0000259" key="3">
    <source>
        <dbReference type="PROSITE" id="PS50190"/>
    </source>
</evidence>
<feature type="region of interest" description="Disordered" evidence="1">
    <location>
        <begin position="341"/>
        <end position="371"/>
    </location>
</feature>
<dbReference type="Gene3D" id="1.10.1000.11">
    <property type="entry name" value="Arf Nucleotide-binding Site Opener,domain 2"/>
    <property type="match status" value="1"/>
</dbReference>
<dbReference type="Gene3D" id="2.30.29.30">
    <property type="entry name" value="Pleckstrin-homology domain (PH domain)/Phosphotyrosine-binding domain (PTB)"/>
    <property type="match status" value="1"/>
</dbReference>
<dbReference type="SUPFAM" id="SSF50729">
    <property type="entry name" value="PH domain-like"/>
    <property type="match status" value="1"/>
</dbReference>
<evidence type="ECO:0008006" key="6">
    <source>
        <dbReference type="Google" id="ProtNLM"/>
    </source>
</evidence>
<dbReference type="Proteomes" id="UP001470230">
    <property type="component" value="Unassembled WGS sequence"/>
</dbReference>
<evidence type="ECO:0000259" key="2">
    <source>
        <dbReference type="PROSITE" id="PS50003"/>
    </source>
</evidence>
<feature type="domain" description="PH" evidence="2">
    <location>
        <begin position="213"/>
        <end position="330"/>
    </location>
</feature>
<dbReference type="InterPro" id="IPR001849">
    <property type="entry name" value="PH_domain"/>
</dbReference>
<dbReference type="Gene3D" id="1.10.220.20">
    <property type="match status" value="1"/>
</dbReference>
<reference evidence="4 5" key="1">
    <citation type="submission" date="2024-04" db="EMBL/GenBank/DDBJ databases">
        <title>Tritrichomonas musculus Genome.</title>
        <authorList>
            <person name="Alves-Ferreira E."/>
            <person name="Grigg M."/>
            <person name="Lorenzi H."/>
            <person name="Galac M."/>
        </authorList>
    </citation>
    <scope>NUCLEOTIDE SEQUENCE [LARGE SCALE GENOMIC DNA]</scope>
    <source>
        <strain evidence="4 5">EAF2021</strain>
    </source>
</reference>
<dbReference type="InterPro" id="IPR011993">
    <property type="entry name" value="PH-like_dom_sf"/>
</dbReference>
<dbReference type="Pfam" id="PF01369">
    <property type="entry name" value="Sec7"/>
    <property type="match status" value="1"/>
</dbReference>